<dbReference type="HOGENOM" id="CLU_1195257_0_0_1"/>
<dbReference type="AlphaFoldDB" id="A0A0C3P9C4"/>
<sequence length="232" mass="26297">MLLNTRLKTLFRRLTCSHTPDTRHTGVHDDSSSELLPGVGSRGRLLGRLPYTNYNLKESSKRSRFRTPPTAWADIHRARALLRRLLPLELVDIILQYAEYYYAIVAYTRHPVHSYASELPILAISLRDTEARNVVAISLIIRGNECPSLHGTTWYSVGTEDPDSHDTPIAHNPPGSSSTMTTHQFRWEVHSSVVQQLKETNVIEVWAHTSTDVALNCIEFAKIEVLCFPLQI</sequence>
<protein>
    <submittedName>
        <fullName evidence="1">Uncharacterized protein</fullName>
    </submittedName>
</protein>
<proteinExistence type="predicted"/>
<name>A0A0C3P9C4_PHLG1</name>
<gene>
    <name evidence="1" type="ORF">PHLGIDRAFT_374173</name>
</gene>
<evidence type="ECO:0000313" key="2">
    <source>
        <dbReference type="Proteomes" id="UP000053257"/>
    </source>
</evidence>
<keyword evidence="2" id="KW-1185">Reference proteome</keyword>
<organism evidence="1 2">
    <name type="scientific">Phlebiopsis gigantea (strain 11061_1 CR5-6)</name>
    <name type="common">White-rot fungus</name>
    <name type="synonym">Peniophora gigantea</name>
    <dbReference type="NCBI Taxonomy" id="745531"/>
    <lineage>
        <taxon>Eukaryota</taxon>
        <taxon>Fungi</taxon>
        <taxon>Dikarya</taxon>
        <taxon>Basidiomycota</taxon>
        <taxon>Agaricomycotina</taxon>
        <taxon>Agaricomycetes</taxon>
        <taxon>Polyporales</taxon>
        <taxon>Phanerochaetaceae</taxon>
        <taxon>Phlebiopsis</taxon>
    </lineage>
</organism>
<evidence type="ECO:0000313" key="1">
    <source>
        <dbReference type="EMBL" id="KIP01273.1"/>
    </source>
</evidence>
<reference evidence="1 2" key="1">
    <citation type="journal article" date="2014" name="PLoS Genet.">
        <title>Analysis of the Phlebiopsis gigantea genome, transcriptome and secretome provides insight into its pioneer colonization strategies of wood.</title>
        <authorList>
            <person name="Hori C."/>
            <person name="Ishida T."/>
            <person name="Igarashi K."/>
            <person name="Samejima M."/>
            <person name="Suzuki H."/>
            <person name="Master E."/>
            <person name="Ferreira P."/>
            <person name="Ruiz-Duenas F.J."/>
            <person name="Held B."/>
            <person name="Canessa P."/>
            <person name="Larrondo L.F."/>
            <person name="Schmoll M."/>
            <person name="Druzhinina I.S."/>
            <person name="Kubicek C.P."/>
            <person name="Gaskell J.A."/>
            <person name="Kersten P."/>
            <person name="St John F."/>
            <person name="Glasner J."/>
            <person name="Sabat G."/>
            <person name="Splinter BonDurant S."/>
            <person name="Syed K."/>
            <person name="Yadav J."/>
            <person name="Mgbeahuruike A.C."/>
            <person name="Kovalchuk A."/>
            <person name="Asiegbu F.O."/>
            <person name="Lackner G."/>
            <person name="Hoffmeister D."/>
            <person name="Rencoret J."/>
            <person name="Gutierrez A."/>
            <person name="Sun H."/>
            <person name="Lindquist E."/>
            <person name="Barry K."/>
            <person name="Riley R."/>
            <person name="Grigoriev I.V."/>
            <person name="Henrissat B."/>
            <person name="Kues U."/>
            <person name="Berka R.M."/>
            <person name="Martinez A.T."/>
            <person name="Covert S.F."/>
            <person name="Blanchette R.A."/>
            <person name="Cullen D."/>
        </authorList>
    </citation>
    <scope>NUCLEOTIDE SEQUENCE [LARGE SCALE GENOMIC DNA]</scope>
    <source>
        <strain evidence="1 2">11061_1 CR5-6</strain>
    </source>
</reference>
<dbReference type="OrthoDB" id="66095at2759"/>
<dbReference type="EMBL" id="KN840838">
    <property type="protein sequence ID" value="KIP01273.1"/>
    <property type="molecule type" value="Genomic_DNA"/>
</dbReference>
<dbReference type="Proteomes" id="UP000053257">
    <property type="component" value="Unassembled WGS sequence"/>
</dbReference>
<accession>A0A0C3P9C4</accession>